<dbReference type="EMBL" id="PIOD01000008">
    <property type="protein sequence ID" value="RDW18859.1"/>
    <property type="molecule type" value="Genomic_DNA"/>
</dbReference>
<evidence type="ECO:0000256" key="1">
    <source>
        <dbReference type="ARBA" id="ARBA00022598"/>
    </source>
</evidence>
<dbReference type="SUPFAM" id="SSF56059">
    <property type="entry name" value="Glutathione synthetase ATP-binding domain-like"/>
    <property type="match status" value="1"/>
</dbReference>
<dbReference type="PANTHER" id="PTHR43585">
    <property type="entry name" value="FUMIPYRROLE BIOSYNTHESIS PROTEIN C"/>
    <property type="match status" value="1"/>
</dbReference>
<dbReference type="PANTHER" id="PTHR43585:SF2">
    <property type="entry name" value="ATP-GRASP ENZYME FSQD"/>
    <property type="match status" value="1"/>
</dbReference>
<dbReference type="InterPro" id="IPR011761">
    <property type="entry name" value="ATP-grasp"/>
</dbReference>
<keyword evidence="7" id="KW-1185">Reference proteome</keyword>
<dbReference type="Gene3D" id="3.40.50.20">
    <property type="match status" value="1"/>
</dbReference>
<dbReference type="RefSeq" id="WP_115749455.1">
    <property type="nucleotide sequence ID" value="NZ_PIOD01000008.1"/>
</dbReference>
<reference evidence="7" key="1">
    <citation type="submission" date="2017-11" db="EMBL/GenBank/DDBJ databases">
        <authorList>
            <person name="Zhu W."/>
        </authorList>
    </citation>
    <scope>NUCLEOTIDE SEQUENCE [LARGE SCALE GENOMIC DNA]</scope>
    <source>
        <strain evidence="7">CAU 1051</strain>
    </source>
</reference>
<evidence type="ECO:0000313" key="6">
    <source>
        <dbReference type="EMBL" id="RDW18859.1"/>
    </source>
</evidence>
<protein>
    <submittedName>
        <fullName evidence="6">Carbamoyl phosphate synthase-like protein</fullName>
    </submittedName>
</protein>
<dbReference type="GO" id="GO:0016874">
    <property type="term" value="F:ligase activity"/>
    <property type="evidence" value="ECO:0007669"/>
    <property type="project" value="UniProtKB-KW"/>
</dbReference>
<evidence type="ECO:0000259" key="5">
    <source>
        <dbReference type="PROSITE" id="PS50975"/>
    </source>
</evidence>
<keyword evidence="3 4" id="KW-0067">ATP-binding</keyword>
<feature type="domain" description="ATP-grasp" evidence="5">
    <location>
        <begin position="119"/>
        <end position="312"/>
    </location>
</feature>
<dbReference type="InterPro" id="IPR003806">
    <property type="entry name" value="ATP-grasp_PylC-type"/>
</dbReference>
<dbReference type="Gene3D" id="3.30.470.20">
    <property type="entry name" value="ATP-grasp fold, B domain"/>
    <property type="match status" value="1"/>
</dbReference>
<dbReference type="InterPro" id="IPR013815">
    <property type="entry name" value="ATP_grasp_subdomain_1"/>
</dbReference>
<keyword evidence="1" id="KW-0436">Ligase</keyword>
<evidence type="ECO:0000256" key="4">
    <source>
        <dbReference type="PROSITE-ProRule" id="PRU00409"/>
    </source>
</evidence>
<comment type="caution">
    <text evidence="6">The sequence shown here is derived from an EMBL/GenBank/DDBJ whole genome shotgun (WGS) entry which is preliminary data.</text>
</comment>
<name>A0A3D8PUM5_9BACI</name>
<dbReference type="Proteomes" id="UP000256520">
    <property type="component" value="Unassembled WGS sequence"/>
</dbReference>
<organism evidence="6 7">
    <name type="scientific">Oceanobacillus chungangensis</name>
    <dbReference type="NCBI Taxonomy" id="1229152"/>
    <lineage>
        <taxon>Bacteria</taxon>
        <taxon>Bacillati</taxon>
        <taxon>Bacillota</taxon>
        <taxon>Bacilli</taxon>
        <taxon>Bacillales</taxon>
        <taxon>Bacillaceae</taxon>
        <taxon>Oceanobacillus</taxon>
    </lineage>
</organism>
<dbReference type="Gene3D" id="3.30.1490.20">
    <property type="entry name" value="ATP-grasp fold, A domain"/>
    <property type="match status" value="1"/>
</dbReference>
<dbReference type="Pfam" id="PF21360">
    <property type="entry name" value="PylC-like_N"/>
    <property type="match status" value="1"/>
</dbReference>
<evidence type="ECO:0000256" key="2">
    <source>
        <dbReference type="ARBA" id="ARBA00022741"/>
    </source>
</evidence>
<keyword evidence="2 4" id="KW-0547">Nucleotide-binding</keyword>
<dbReference type="OrthoDB" id="9803907at2"/>
<dbReference type="GO" id="GO:0005524">
    <property type="term" value="F:ATP binding"/>
    <property type="evidence" value="ECO:0007669"/>
    <property type="project" value="UniProtKB-UniRule"/>
</dbReference>
<dbReference type="InterPro" id="IPR048764">
    <property type="entry name" value="PylC_N"/>
</dbReference>
<dbReference type="AlphaFoldDB" id="A0A3D8PUM5"/>
<accession>A0A3D8PUM5</accession>
<proteinExistence type="predicted"/>
<sequence>MNILLTSTARRIDFVGFFQDALKNAGIKGKVIAADPEYNAPSLQAGDENYVIPQQTDSNYMEAIIKICKLHDVDCLVPLNDWEVPDISAHKKELENLGVSVFAPDPSIVEKVRDKGKYRELLDPIDVKTPLSYFNVEDAQQALEKQKVSFPLIVKPRNGSASIGIEIIDNVEDMEFAYQNAVRKIKESPLDDATSKEPEDNVIIQEVIEGDKFSVDMFNDLNGRFLTSFARKQLDMRGGDIDRCITVNNPELTDIARRLGESFGHAGYMNTDVYFNGTDYYVIDINPRFGGGYAFTHLAGADIPAAIIAQTAGKEVQEEWLRQKPDIELARHDIVVPINKQKVMQALEK</sequence>
<dbReference type="Pfam" id="PF02655">
    <property type="entry name" value="ATP-grasp_3"/>
    <property type="match status" value="1"/>
</dbReference>
<gene>
    <name evidence="6" type="ORF">CWR45_08565</name>
</gene>
<dbReference type="NCBIfam" id="NF009404">
    <property type="entry name" value="PRK12767.1-3"/>
    <property type="match status" value="1"/>
</dbReference>
<dbReference type="InterPro" id="IPR052032">
    <property type="entry name" value="ATP-dep_AA_Ligase"/>
</dbReference>
<evidence type="ECO:0000313" key="7">
    <source>
        <dbReference type="Proteomes" id="UP000256520"/>
    </source>
</evidence>
<dbReference type="PROSITE" id="PS50975">
    <property type="entry name" value="ATP_GRASP"/>
    <property type="match status" value="1"/>
</dbReference>
<dbReference type="GO" id="GO:0046872">
    <property type="term" value="F:metal ion binding"/>
    <property type="evidence" value="ECO:0007669"/>
    <property type="project" value="InterPro"/>
</dbReference>
<evidence type="ECO:0000256" key="3">
    <source>
        <dbReference type="ARBA" id="ARBA00022840"/>
    </source>
</evidence>